<dbReference type="GO" id="GO:0008239">
    <property type="term" value="F:dipeptidyl-peptidase activity"/>
    <property type="evidence" value="ECO:0007669"/>
    <property type="project" value="UniProtKB-EC"/>
</dbReference>
<evidence type="ECO:0000259" key="2">
    <source>
        <dbReference type="Pfam" id="PF00326"/>
    </source>
</evidence>
<dbReference type="GO" id="GO:0008236">
    <property type="term" value="F:serine-type peptidase activity"/>
    <property type="evidence" value="ECO:0007669"/>
    <property type="project" value="InterPro"/>
</dbReference>
<evidence type="ECO:0000256" key="1">
    <source>
        <dbReference type="SAM" id="MobiDB-lite"/>
    </source>
</evidence>
<accession>A0A7X0C0X5</accession>
<organism evidence="4 5">
    <name type="scientific">Nonomuraea muscovyensis</name>
    <dbReference type="NCBI Taxonomy" id="1124761"/>
    <lineage>
        <taxon>Bacteria</taxon>
        <taxon>Bacillati</taxon>
        <taxon>Actinomycetota</taxon>
        <taxon>Actinomycetes</taxon>
        <taxon>Streptosporangiales</taxon>
        <taxon>Streptosporangiaceae</taxon>
        <taxon>Nonomuraea</taxon>
    </lineage>
</organism>
<gene>
    <name evidence="4" type="ORF">FHU36_002672</name>
</gene>
<feature type="domain" description="Dipeptidylpeptidase IV N-terminal" evidence="3">
    <location>
        <begin position="128"/>
        <end position="394"/>
    </location>
</feature>
<dbReference type="InterPro" id="IPR029058">
    <property type="entry name" value="AB_hydrolase_fold"/>
</dbReference>
<proteinExistence type="predicted"/>
<feature type="domain" description="Peptidase S9 prolyl oligopeptidase catalytic" evidence="2">
    <location>
        <begin position="490"/>
        <end position="687"/>
    </location>
</feature>
<dbReference type="EMBL" id="JACHJB010000001">
    <property type="protein sequence ID" value="MBB6346163.1"/>
    <property type="molecule type" value="Genomic_DNA"/>
</dbReference>
<comment type="caution">
    <text evidence="4">The sequence shown here is derived from an EMBL/GenBank/DDBJ whole genome shotgun (WGS) entry which is preliminary data.</text>
</comment>
<dbReference type="PANTHER" id="PTHR11731:SF193">
    <property type="entry name" value="DIPEPTIDYL PEPTIDASE 9"/>
    <property type="match status" value="1"/>
</dbReference>
<dbReference type="AlphaFoldDB" id="A0A7X0C0X5"/>
<dbReference type="InterPro" id="IPR002469">
    <property type="entry name" value="Peptidase_S9B_N"/>
</dbReference>
<dbReference type="PANTHER" id="PTHR11731">
    <property type="entry name" value="PROTEASE FAMILY S9B,C DIPEPTIDYL-PEPTIDASE IV-RELATED"/>
    <property type="match status" value="1"/>
</dbReference>
<evidence type="ECO:0000259" key="3">
    <source>
        <dbReference type="Pfam" id="PF00930"/>
    </source>
</evidence>
<feature type="region of interest" description="Disordered" evidence="1">
    <location>
        <begin position="379"/>
        <end position="400"/>
    </location>
</feature>
<keyword evidence="4" id="KW-0378">Hydrolase</keyword>
<dbReference type="GO" id="GO:0006508">
    <property type="term" value="P:proteolysis"/>
    <property type="evidence" value="ECO:0007669"/>
    <property type="project" value="InterPro"/>
</dbReference>
<dbReference type="RefSeq" id="WP_185084004.1">
    <property type="nucleotide sequence ID" value="NZ_JACHJB010000001.1"/>
</dbReference>
<dbReference type="SUPFAM" id="SSF53474">
    <property type="entry name" value="alpha/beta-Hydrolases"/>
    <property type="match status" value="1"/>
</dbReference>
<evidence type="ECO:0000313" key="5">
    <source>
        <dbReference type="Proteomes" id="UP000583800"/>
    </source>
</evidence>
<dbReference type="Pfam" id="PF00930">
    <property type="entry name" value="DPPIV_N"/>
    <property type="match status" value="1"/>
</dbReference>
<dbReference type="InterPro" id="IPR050278">
    <property type="entry name" value="Serine_Prot_S9B/DPPIV"/>
</dbReference>
<dbReference type="EC" id="3.4.14.5" evidence="4"/>
<protein>
    <submittedName>
        <fullName evidence="4">Dipeptidyl-peptidase-4</fullName>
        <ecNumber evidence="4">3.4.14.5</ecNumber>
    </submittedName>
</protein>
<sequence length="693" mass="74823">MTTSLPRQLARTRRFTLGAPGAFTLSPDGATVFFLRSRAGDDPVSCLWSLDLATGRERLLADPLTLLAGVEEELSPEERTRRLRAGELSSGIVGYAADSACELLAFTLSGRLWTVRPADGAVRCVPAAEPVLDPRPDPTGRRIAYVSAGALRVVTADGGVDAVLAAPDGPEVTFGLAEHVAAESMGRHRGYWWAPDGRRLLVARVDTAPVLRWHLADPSDPARPPVSFPYPAAGTPNAEVGLWIVAPGVPPVRVDWDAASFEYLTSAGWDAAGPYAAVQSRDQRRLVVLGVDPATGATRVLAEQRDDAWVELVPGLPARDAAGRLLTSADLDDTRRLLVDGEPVTPTGLQLHAVVAVDGETVLFTASDEPTQTHLWAYDPAGGPRRVSDEPGVHTGTRRGGTTILQSRTLTRPGTKVRAGSLEITSCTERPVLDPRMELLTLGPRELRAALFLPSWHTPAHGPLPVLMDPYGGPALRKVTSEQAWWTYASQWFAEEGFAVLAVDGRGTPGRGPAWERAVHLDLAGPVLADQVDGLWEAAARHPVLDLTRVGIRGWSFGGYLAALAVLRRPDVFHAAVAGAPVTDQRLYDTHWRERHLGHPDEHPEAYERCSPIREAASLTRPLLLIHGLADDNVVPAHTLRFSQALLEAGRPHEVLPLSRTTHLPSQEAVAENLLLHQLAFLRRALDLSPRTG</sequence>
<keyword evidence="5" id="KW-1185">Reference proteome</keyword>
<dbReference type="Proteomes" id="UP000583800">
    <property type="component" value="Unassembled WGS sequence"/>
</dbReference>
<dbReference type="Gene3D" id="2.140.10.30">
    <property type="entry name" value="Dipeptidylpeptidase IV, N-terminal domain"/>
    <property type="match status" value="1"/>
</dbReference>
<dbReference type="InterPro" id="IPR001375">
    <property type="entry name" value="Peptidase_S9_cat"/>
</dbReference>
<dbReference type="SUPFAM" id="SSF82171">
    <property type="entry name" value="DPP6 N-terminal domain-like"/>
    <property type="match status" value="1"/>
</dbReference>
<dbReference type="Gene3D" id="3.40.50.1820">
    <property type="entry name" value="alpha/beta hydrolase"/>
    <property type="match status" value="1"/>
</dbReference>
<name>A0A7X0C0X5_9ACTN</name>
<reference evidence="4 5" key="1">
    <citation type="submission" date="2020-08" db="EMBL/GenBank/DDBJ databases">
        <title>Sequencing the genomes of 1000 actinobacteria strains.</title>
        <authorList>
            <person name="Klenk H.-P."/>
        </authorList>
    </citation>
    <scope>NUCLEOTIDE SEQUENCE [LARGE SCALE GENOMIC DNA]</scope>
    <source>
        <strain evidence="4 5">DSM 45913</strain>
    </source>
</reference>
<evidence type="ECO:0000313" key="4">
    <source>
        <dbReference type="EMBL" id="MBB6346163.1"/>
    </source>
</evidence>
<dbReference type="Pfam" id="PF00326">
    <property type="entry name" value="Peptidase_S9"/>
    <property type="match status" value="1"/>
</dbReference>